<comment type="caution">
    <text evidence="1">The sequence shown here is derived from an EMBL/GenBank/DDBJ whole genome shotgun (WGS) entry which is preliminary data.</text>
</comment>
<proteinExistence type="predicted"/>
<accession>A0AA39R9D0</accession>
<reference evidence="1" key="1">
    <citation type="submission" date="2023-03" db="EMBL/GenBank/DDBJ databases">
        <title>Complete genome of Cladonia borealis.</title>
        <authorList>
            <person name="Park H."/>
        </authorList>
    </citation>
    <scope>NUCLEOTIDE SEQUENCE</scope>
    <source>
        <strain evidence="1">ANT050790</strain>
    </source>
</reference>
<evidence type="ECO:0000313" key="2">
    <source>
        <dbReference type="Proteomes" id="UP001166286"/>
    </source>
</evidence>
<keyword evidence="2" id="KW-1185">Reference proteome</keyword>
<dbReference type="EMBL" id="JAFEKC020000001">
    <property type="protein sequence ID" value="KAK0517357.1"/>
    <property type="molecule type" value="Genomic_DNA"/>
</dbReference>
<name>A0AA39R9D0_9LECA</name>
<gene>
    <name evidence="1" type="ORF">JMJ35_000512</name>
</gene>
<evidence type="ECO:0000313" key="1">
    <source>
        <dbReference type="EMBL" id="KAK0517357.1"/>
    </source>
</evidence>
<organism evidence="1 2">
    <name type="scientific">Cladonia borealis</name>
    <dbReference type="NCBI Taxonomy" id="184061"/>
    <lineage>
        <taxon>Eukaryota</taxon>
        <taxon>Fungi</taxon>
        <taxon>Dikarya</taxon>
        <taxon>Ascomycota</taxon>
        <taxon>Pezizomycotina</taxon>
        <taxon>Lecanoromycetes</taxon>
        <taxon>OSLEUM clade</taxon>
        <taxon>Lecanoromycetidae</taxon>
        <taxon>Lecanorales</taxon>
        <taxon>Lecanorineae</taxon>
        <taxon>Cladoniaceae</taxon>
        <taxon>Cladonia</taxon>
    </lineage>
</organism>
<dbReference type="AlphaFoldDB" id="A0AA39R9D0"/>
<dbReference type="Proteomes" id="UP001166286">
    <property type="component" value="Unassembled WGS sequence"/>
</dbReference>
<sequence length="129" mass="14879">MDDSSVSLLELRYKIHVLLYDLRHFNESNVSRSRLEIGIDPSYLGEPYFNLDEAMKIKGVRLDRDRTIAASIEETLNKWLNRRMKKCVESSDYRVCAAHDLVSIVEKLLGFGEQQKTFRNKGGKKKGKG</sequence>
<protein>
    <submittedName>
        <fullName evidence="1">Uncharacterized protein</fullName>
    </submittedName>
</protein>